<dbReference type="InterPro" id="IPR007899">
    <property type="entry name" value="CHAD_dom"/>
</dbReference>
<evidence type="ECO:0000259" key="1">
    <source>
        <dbReference type="PROSITE" id="PS51708"/>
    </source>
</evidence>
<proteinExistence type="predicted"/>
<organism evidence="2 3">
    <name type="scientific">Catenulispora pinistramenti</name>
    <dbReference type="NCBI Taxonomy" id="2705254"/>
    <lineage>
        <taxon>Bacteria</taxon>
        <taxon>Bacillati</taxon>
        <taxon>Actinomycetota</taxon>
        <taxon>Actinomycetes</taxon>
        <taxon>Catenulisporales</taxon>
        <taxon>Catenulisporaceae</taxon>
        <taxon>Catenulispora</taxon>
    </lineage>
</organism>
<dbReference type="Gene3D" id="1.40.20.10">
    <property type="entry name" value="CHAD domain"/>
    <property type="match status" value="1"/>
</dbReference>
<dbReference type="PANTHER" id="PTHR39339:SF1">
    <property type="entry name" value="CHAD DOMAIN-CONTAINING PROTEIN"/>
    <property type="match status" value="1"/>
</dbReference>
<dbReference type="PANTHER" id="PTHR39339">
    <property type="entry name" value="SLR1444 PROTEIN"/>
    <property type="match status" value="1"/>
</dbReference>
<comment type="caution">
    <text evidence="2">The sequence shown here is derived from an EMBL/GenBank/DDBJ whole genome shotgun (WGS) entry which is preliminary data.</text>
</comment>
<name>A0ABS5L5Z8_9ACTN</name>
<dbReference type="Proteomes" id="UP000730482">
    <property type="component" value="Unassembled WGS sequence"/>
</dbReference>
<protein>
    <submittedName>
        <fullName evidence="2">CHAD domain-containing protein</fullName>
    </submittedName>
</protein>
<dbReference type="EMBL" id="JAAFYZ010000283">
    <property type="protein sequence ID" value="MBS2553760.1"/>
    <property type="molecule type" value="Genomic_DNA"/>
</dbReference>
<dbReference type="Pfam" id="PF05235">
    <property type="entry name" value="CHAD"/>
    <property type="match status" value="1"/>
</dbReference>
<evidence type="ECO:0000313" key="3">
    <source>
        <dbReference type="Proteomes" id="UP000730482"/>
    </source>
</evidence>
<gene>
    <name evidence="2" type="ORF">KGQ19_43600</name>
</gene>
<dbReference type="PROSITE" id="PS51708">
    <property type="entry name" value="CHAD"/>
    <property type="match status" value="1"/>
</dbReference>
<evidence type="ECO:0000313" key="2">
    <source>
        <dbReference type="EMBL" id="MBS2553760.1"/>
    </source>
</evidence>
<keyword evidence="3" id="KW-1185">Reference proteome</keyword>
<sequence>MSLLTSLRAHATALGTLEPAVRDDAPDAVHQMRVAARTLRANLRTFADVLPGTRRRAALIGELGWLGDALGPAREAEVLSAQVLALLERTPPEYVLGPVRQRVQAVFELERESALGLVGDALDSPRYRRLLKDLDAYVASVKPDTDADLSRLHRRVRTRMRAALPMPHGADRDIAMHEARKAARKARYAAEALGRPAKPIKVLQDVLGEEHDRVVTSCALSDLAAGAYQAGENAFTYGVLLGLVRCDSRDFDRRIDAAWRKAKPSLRAGRCRG</sequence>
<feature type="domain" description="CHAD" evidence="1">
    <location>
        <begin position="1"/>
        <end position="260"/>
    </location>
</feature>
<reference evidence="2 3" key="1">
    <citation type="submission" date="2020-02" db="EMBL/GenBank/DDBJ databases">
        <title>Acidophilic actinobacteria isolated from forest soil.</title>
        <authorList>
            <person name="Golinska P."/>
        </authorList>
    </citation>
    <scope>NUCLEOTIDE SEQUENCE [LARGE SCALE GENOMIC DNA]</scope>
    <source>
        <strain evidence="2 3">NL8</strain>
    </source>
</reference>
<accession>A0ABS5L5Z8</accession>
<dbReference type="RefSeq" id="WP_212020644.1">
    <property type="nucleotide sequence ID" value="NZ_JAAFYZ010000283.1"/>
</dbReference>
<dbReference type="SMART" id="SM00880">
    <property type="entry name" value="CHAD"/>
    <property type="match status" value="1"/>
</dbReference>
<dbReference type="InterPro" id="IPR038186">
    <property type="entry name" value="CHAD_dom_sf"/>
</dbReference>